<dbReference type="PANTHER" id="PTHR35936">
    <property type="entry name" value="MEMBRANE-BOUND LYTIC MUREIN TRANSGLYCOSYLASE F"/>
    <property type="match status" value="1"/>
</dbReference>
<dbReference type="CDD" id="cd01004">
    <property type="entry name" value="PBP2_MidA_like"/>
    <property type="match status" value="1"/>
</dbReference>
<dbReference type="Proteomes" id="UP000298412">
    <property type="component" value="Unassembled WGS sequence"/>
</dbReference>
<evidence type="ECO:0000256" key="2">
    <source>
        <dbReference type="SAM" id="SignalP"/>
    </source>
</evidence>
<evidence type="ECO:0000313" key="4">
    <source>
        <dbReference type="EMBL" id="TFC14323.1"/>
    </source>
</evidence>
<reference evidence="4 5" key="1">
    <citation type="submission" date="2019-03" db="EMBL/GenBank/DDBJ databases">
        <title>Genomics of glacier-inhabiting Cryobacterium strains.</title>
        <authorList>
            <person name="Liu Q."/>
            <person name="Xin Y.-H."/>
        </authorList>
    </citation>
    <scope>NUCLEOTIDE SEQUENCE [LARGE SCALE GENOMIC DNA]</scope>
    <source>
        <strain evidence="4 5">MDT1-3</strain>
    </source>
</reference>
<keyword evidence="5" id="KW-1185">Reference proteome</keyword>
<keyword evidence="1 2" id="KW-0732">Signal</keyword>
<dbReference type="PANTHER" id="PTHR35936:SF17">
    <property type="entry name" value="ARGININE-BINDING EXTRACELLULAR PROTEIN ARTP"/>
    <property type="match status" value="1"/>
</dbReference>
<name>A0A4R8WSL1_9MICO</name>
<dbReference type="SMART" id="SM00062">
    <property type="entry name" value="PBPb"/>
    <property type="match status" value="1"/>
</dbReference>
<organism evidence="4 5">
    <name type="scientific">Cryobacterium algoritolerans</name>
    <dbReference type="NCBI Taxonomy" id="1259184"/>
    <lineage>
        <taxon>Bacteria</taxon>
        <taxon>Bacillati</taxon>
        <taxon>Actinomycetota</taxon>
        <taxon>Actinomycetes</taxon>
        <taxon>Micrococcales</taxon>
        <taxon>Microbacteriaceae</taxon>
        <taxon>Cryobacterium</taxon>
    </lineage>
</organism>
<feature type="signal peptide" evidence="2">
    <location>
        <begin position="1"/>
        <end position="22"/>
    </location>
</feature>
<evidence type="ECO:0000313" key="5">
    <source>
        <dbReference type="Proteomes" id="UP000298412"/>
    </source>
</evidence>
<dbReference type="PROSITE" id="PS51257">
    <property type="entry name" value="PROKAR_LIPOPROTEIN"/>
    <property type="match status" value="1"/>
</dbReference>
<dbReference type="Gene3D" id="3.40.190.10">
    <property type="entry name" value="Periplasmic binding protein-like II"/>
    <property type="match status" value="2"/>
</dbReference>
<evidence type="ECO:0000256" key="1">
    <source>
        <dbReference type="ARBA" id="ARBA00022729"/>
    </source>
</evidence>
<accession>A0A4R8WSL1</accession>
<dbReference type="SUPFAM" id="SSF53850">
    <property type="entry name" value="Periplasmic binding protein-like II"/>
    <property type="match status" value="1"/>
</dbReference>
<evidence type="ECO:0000259" key="3">
    <source>
        <dbReference type="SMART" id="SM00062"/>
    </source>
</evidence>
<protein>
    <submittedName>
        <fullName evidence="4">ABC transporter substrate-binding protein</fullName>
    </submittedName>
</protein>
<feature type="domain" description="Solute-binding protein family 3/N-terminal" evidence="3">
    <location>
        <begin position="47"/>
        <end position="275"/>
    </location>
</feature>
<sequence>MKAFSRTVPIVIVMGLALTACAGRASEPAAERSAASIESPATIAAGKLTYCTPFESPPNNFYDENHKEVGAEVELARIFAEKMGLEPAFRETKFASIIPTLLASQCDVIMASLYIKPEREEVVDFVPYMMSGQAVAVGVGNPKKITGMDDSLCGLKIGVKTGTTAATLSAVQAQSCTDRGEGKMTVMSLDNQTQGLQQVTAGQLDAYSDTSALVLYYESKDASAFEIAGDPYGEITVGAAVSKGNAELQGALTTALSEVRKEGTYDKILKKWNVDSLALR</sequence>
<proteinExistence type="predicted"/>
<dbReference type="InterPro" id="IPR001638">
    <property type="entry name" value="Solute-binding_3/MltF_N"/>
</dbReference>
<dbReference type="Pfam" id="PF00497">
    <property type="entry name" value="SBP_bac_3"/>
    <property type="match status" value="1"/>
</dbReference>
<dbReference type="AlphaFoldDB" id="A0A4R8WSL1"/>
<dbReference type="OrthoDB" id="8454826at2"/>
<comment type="caution">
    <text evidence="4">The sequence shown here is derived from an EMBL/GenBank/DDBJ whole genome shotgun (WGS) entry which is preliminary data.</text>
</comment>
<dbReference type="RefSeq" id="WP_134567628.1">
    <property type="nucleotide sequence ID" value="NZ_SOFP01000048.1"/>
</dbReference>
<feature type="chain" id="PRO_5038831112" evidence="2">
    <location>
        <begin position="23"/>
        <end position="280"/>
    </location>
</feature>
<dbReference type="EMBL" id="SOFP01000048">
    <property type="protein sequence ID" value="TFC14323.1"/>
    <property type="molecule type" value="Genomic_DNA"/>
</dbReference>
<gene>
    <name evidence="4" type="ORF">E3O19_11140</name>
</gene>